<dbReference type="GO" id="GO:0035556">
    <property type="term" value="P:intracellular signal transduction"/>
    <property type="evidence" value="ECO:0000318"/>
    <property type="project" value="GO_Central"/>
</dbReference>
<evidence type="ECO:0000256" key="4">
    <source>
        <dbReference type="ARBA" id="ARBA00022777"/>
    </source>
</evidence>
<dbReference type="GO" id="GO:0004143">
    <property type="term" value="F:ATP-dependent diacylglycerol kinase activity"/>
    <property type="evidence" value="ECO:0000318"/>
    <property type="project" value="GO_Central"/>
</dbReference>
<name>A0A2K1K1X5_PHYPA</name>
<dbReference type="STRING" id="3218.A0A2K1K1X5"/>
<dbReference type="Pfam" id="PF00609">
    <property type="entry name" value="DAGK_acc"/>
    <property type="match status" value="1"/>
</dbReference>
<protein>
    <recommendedName>
        <fullName evidence="6">Diacylglycerol kinase</fullName>
        <shortName evidence="6">DAG kinase</shortName>
        <ecNumber evidence="6">2.7.1.107</ecNumber>
    </recommendedName>
</protein>
<comment type="catalytic activity">
    <reaction evidence="6">
        <text>a 1,2-diacyl-sn-glycerol + ATP = a 1,2-diacyl-sn-glycero-3-phosphate + ADP + H(+)</text>
        <dbReference type="Rhea" id="RHEA:10272"/>
        <dbReference type="ChEBI" id="CHEBI:15378"/>
        <dbReference type="ChEBI" id="CHEBI:17815"/>
        <dbReference type="ChEBI" id="CHEBI:30616"/>
        <dbReference type="ChEBI" id="CHEBI:58608"/>
        <dbReference type="ChEBI" id="CHEBI:456216"/>
        <dbReference type="EC" id="2.7.1.107"/>
    </reaction>
</comment>
<feature type="region of interest" description="Disordered" evidence="7">
    <location>
        <begin position="193"/>
        <end position="235"/>
    </location>
</feature>
<feature type="region of interest" description="Disordered" evidence="7">
    <location>
        <begin position="323"/>
        <end position="364"/>
    </location>
</feature>
<reference evidence="9 11" key="1">
    <citation type="journal article" date="2008" name="Science">
        <title>The Physcomitrella genome reveals evolutionary insights into the conquest of land by plants.</title>
        <authorList>
            <person name="Rensing S."/>
            <person name="Lang D."/>
            <person name="Zimmer A."/>
            <person name="Terry A."/>
            <person name="Salamov A."/>
            <person name="Shapiro H."/>
            <person name="Nishiyama T."/>
            <person name="Perroud P.-F."/>
            <person name="Lindquist E."/>
            <person name="Kamisugi Y."/>
            <person name="Tanahashi T."/>
            <person name="Sakakibara K."/>
            <person name="Fujita T."/>
            <person name="Oishi K."/>
            <person name="Shin-I T."/>
            <person name="Kuroki Y."/>
            <person name="Toyoda A."/>
            <person name="Suzuki Y."/>
            <person name="Hashimoto A."/>
            <person name="Yamaguchi K."/>
            <person name="Sugano A."/>
            <person name="Kohara Y."/>
            <person name="Fujiyama A."/>
            <person name="Anterola A."/>
            <person name="Aoki S."/>
            <person name="Ashton N."/>
            <person name="Barbazuk W.B."/>
            <person name="Barker E."/>
            <person name="Bennetzen J."/>
            <person name="Bezanilla M."/>
            <person name="Blankenship R."/>
            <person name="Cho S.H."/>
            <person name="Dutcher S."/>
            <person name="Estelle M."/>
            <person name="Fawcett J.A."/>
            <person name="Gundlach H."/>
            <person name="Hanada K."/>
            <person name="Heyl A."/>
            <person name="Hicks K.A."/>
            <person name="Hugh J."/>
            <person name="Lohr M."/>
            <person name="Mayer K."/>
            <person name="Melkozernov A."/>
            <person name="Murata T."/>
            <person name="Nelson D."/>
            <person name="Pils B."/>
            <person name="Prigge M."/>
            <person name="Reiss B."/>
            <person name="Renner T."/>
            <person name="Rombauts S."/>
            <person name="Rushton P."/>
            <person name="Sanderfoot A."/>
            <person name="Schween G."/>
            <person name="Shiu S.-H."/>
            <person name="Stueber K."/>
            <person name="Theodoulou F.L."/>
            <person name="Tu H."/>
            <person name="Van de Peer Y."/>
            <person name="Verrier P.J."/>
            <person name="Waters E."/>
            <person name="Wood A."/>
            <person name="Yang L."/>
            <person name="Cove D."/>
            <person name="Cuming A."/>
            <person name="Hasebe M."/>
            <person name="Lucas S."/>
            <person name="Mishler D.B."/>
            <person name="Reski R."/>
            <person name="Grigoriev I."/>
            <person name="Quatrano R.S."/>
            <person name="Boore J.L."/>
        </authorList>
    </citation>
    <scope>NUCLEOTIDE SEQUENCE [LARGE SCALE GENOMIC DNA]</scope>
    <source>
        <strain evidence="10 11">cv. Gransden 2004</strain>
    </source>
</reference>
<evidence type="ECO:0000256" key="5">
    <source>
        <dbReference type="ARBA" id="ARBA00022840"/>
    </source>
</evidence>
<feature type="compositionally biased region" description="Polar residues" evidence="7">
    <location>
        <begin position="336"/>
        <end position="350"/>
    </location>
</feature>
<proteinExistence type="inferred from homology"/>
<gene>
    <name evidence="10" type="primary">LOC112286642</name>
    <name evidence="9" type="ORF">PHYPA_012245</name>
</gene>
<dbReference type="InterPro" id="IPR016064">
    <property type="entry name" value="NAD/diacylglycerol_kinase_sf"/>
</dbReference>
<dbReference type="SUPFAM" id="SSF111331">
    <property type="entry name" value="NAD kinase/diacylglycerol kinase-like"/>
    <property type="match status" value="1"/>
</dbReference>
<dbReference type="InterPro" id="IPR017438">
    <property type="entry name" value="ATP-NAD_kinase_N"/>
</dbReference>
<dbReference type="Pfam" id="PF00781">
    <property type="entry name" value="DAGK_cat"/>
    <property type="match status" value="1"/>
</dbReference>
<dbReference type="InterPro" id="IPR000756">
    <property type="entry name" value="Diacylglycerol_kin_accessory"/>
</dbReference>
<dbReference type="EC" id="2.7.1.107" evidence="6"/>
<organism evidence="9">
    <name type="scientific">Physcomitrium patens</name>
    <name type="common">Spreading-leaved earth moss</name>
    <name type="synonym">Physcomitrella patens</name>
    <dbReference type="NCBI Taxonomy" id="3218"/>
    <lineage>
        <taxon>Eukaryota</taxon>
        <taxon>Viridiplantae</taxon>
        <taxon>Streptophyta</taxon>
        <taxon>Embryophyta</taxon>
        <taxon>Bryophyta</taxon>
        <taxon>Bryophytina</taxon>
        <taxon>Bryopsida</taxon>
        <taxon>Funariidae</taxon>
        <taxon>Funariales</taxon>
        <taxon>Funariaceae</taxon>
        <taxon>Physcomitrium</taxon>
    </lineage>
</organism>
<dbReference type="PaxDb" id="3218-PP1S213_133V6.1"/>
<dbReference type="EnsemblPlants" id="Pp3c9_3890V3.1">
    <property type="protein sequence ID" value="Pp3c9_3890V3.1"/>
    <property type="gene ID" value="Pp3c9_3890"/>
</dbReference>
<dbReference type="RefSeq" id="XP_073392329.1">
    <property type="nucleotide sequence ID" value="XM_073536228.1"/>
</dbReference>
<evidence type="ECO:0000313" key="9">
    <source>
        <dbReference type="EMBL" id="PNR47772.1"/>
    </source>
</evidence>
<feature type="region of interest" description="Disordered" evidence="7">
    <location>
        <begin position="1"/>
        <end position="76"/>
    </location>
</feature>
<reference evidence="9 11" key="2">
    <citation type="journal article" date="2018" name="Plant J.">
        <title>The Physcomitrella patens chromosome-scale assembly reveals moss genome structure and evolution.</title>
        <authorList>
            <person name="Lang D."/>
            <person name="Ullrich K.K."/>
            <person name="Murat F."/>
            <person name="Fuchs J."/>
            <person name="Jenkins J."/>
            <person name="Haas F.B."/>
            <person name="Piednoel M."/>
            <person name="Gundlach H."/>
            <person name="Van Bel M."/>
            <person name="Meyberg R."/>
            <person name="Vives C."/>
            <person name="Morata J."/>
            <person name="Symeonidi A."/>
            <person name="Hiss M."/>
            <person name="Muchero W."/>
            <person name="Kamisugi Y."/>
            <person name="Saleh O."/>
            <person name="Blanc G."/>
            <person name="Decker E.L."/>
            <person name="van Gessel N."/>
            <person name="Grimwood J."/>
            <person name="Hayes R.D."/>
            <person name="Graham S.W."/>
            <person name="Gunter L.E."/>
            <person name="McDaniel S.F."/>
            <person name="Hoernstein S.N.W."/>
            <person name="Larsson A."/>
            <person name="Li F.W."/>
            <person name="Perroud P.F."/>
            <person name="Phillips J."/>
            <person name="Ranjan P."/>
            <person name="Rokshar D.S."/>
            <person name="Rothfels C.J."/>
            <person name="Schneider L."/>
            <person name="Shu S."/>
            <person name="Stevenson D.W."/>
            <person name="Thummler F."/>
            <person name="Tillich M."/>
            <person name="Villarreal Aguilar J.C."/>
            <person name="Widiez T."/>
            <person name="Wong G.K."/>
            <person name="Wymore A."/>
            <person name="Zhang Y."/>
            <person name="Zimmer A.D."/>
            <person name="Quatrano R.S."/>
            <person name="Mayer K.F.X."/>
            <person name="Goodstein D."/>
            <person name="Casacuberta J.M."/>
            <person name="Vandepoele K."/>
            <person name="Reski R."/>
            <person name="Cuming A.C."/>
            <person name="Tuskan G.A."/>
            <person name="Maumus F."/>
            <person name="Salse J."/>
            <person name="Schmutz J."/>
            <person name="Rensing S.A."/>
        </authorList>
    </citation>
    <scope>NUCLEOTIDE SEQUENCE [LARGE SCALE GENOMIC DNA]</scope>
    <source>
        <strain evidence="10 11">cv. Gransden 2004</strain>
    </source>
</reference>
<dbReference type="EMBL" id="ABEU02000009">
    <property type="protein sequence ID" value="PNR47772.1"/>
    <property type="molecule type" value="Genomic_DNA"/>
</dbReference>
<dbReference type="PROSITE" id="PS50146">
    <property type="entry name" value="DAGK"/>
    <property type="match status" value="1"/>
</dbReference>
<dbReference type="RefSeq" id="XP_024384487.1">
    <property type="nucleotide sequence ID" value="XM_024528719.2"/>
</dbReference>
<dbReference type="GO" id="GO:0007200">
    <property type="term" value="P:phospholipase C-activating G protein-coupled receptor signaling pathway"/>
    <property type="evidence" value="ECO:0007669"/>
    <property type="project" value="InterPro"/>
</dbReference>
<dbReference type="Proteomes" id="UP000006727">
    <property type="component" value="Chromosome 9"/>
</dbReference>
<dbReference type="Gene3D" id="3.40.50.10330">
    <property type="entry name" value="Probable inorganic polyphosphate/atp-NAD kinase, domain 1"/>
    <property type="match status" value="1"/>
</dbReference>
<feature type="compositionally biased region" description="Low complexity" evidence="7">
    <location>
        <begin position="323"/>
        <end position="335"/>
    </location>
</feature>
<keyword evidence="5 6" id="KW-0067">ATP-binding</keyword>
<dbReference type="FunFam" id="2.60.200.40:FF:000011">
    <property type="entry name" value="diacylglycerol kinase"/>
    <property type="match status" value="1"/>
</dbReference>
<dbReference type="GO" id="GO:0016020">
    <property type="term" value="C:membrane"/>
    <property type="evidence" value="ECO:0000318"/>
    <property type="project" value="GO_Central"/>
</dbReference>
<dbReference type="OrthoDB" id="242257at2759"/>
<comment type="similarity">
    <text evidence="1 6">Belongs to the eukaryotic diacylglycerol kinase family.</text>
</comment>
<dbReference type="RefSeq" id="XP_024384490.1">
    <property type="nucleotide sequence ID" value="XM_024528722.2"/>
</dbReference>
<dbReference type="Gene3D" id="2.60.200.40">
    <property type="match status" value="1"/>
</dbReference>
<keyword evidence="3 6" id="KW-0547">Nucleotide-binding</keyword>
<evidence type="ECO:0000256" key="3">
    <source>
        <dbReference type="ARBA" id="ARBA00022741"/>
    </source>
</evidence>
<evidence type="ECO:0000256" key="1">
    <source>
        <dbReference type="ARBA" id="ARBA00009280"/>
    </source>
</evidence>
<evidence type="ECO:0000256" key="2">
    <source>
        <dbReference type="ARBA" id="ARBA00022679"/>
    </source>
</evidence>
<dbReference type="RefSeq" id="XP_073392330.1">
    <property type="nucleotide sequence ID" value="XM_073536229.1"/>
</dbReference>
<dbReference type="EnsemblPlants" id="Pp3c9_3890V3.2">
    <property type="protein sequence ID" value="Pp3c9_3890V3.2"/>
    <property type="gene ID" value="Pp3c9_3890"/>
</dbReference>
<dbReference type="GO" id="GO:0046486">
    <property type="term" value="P:glycerolipid metabolic process"/>
    <property type="evidence" value="ECO:0000318"/>
    <property type="project" value="GO_Central"/>
</dbReference>
<dbReference type="SMART" id="SM00045">
    <property type="entry name" value="DAGKa"/>
    <property type="match status" value="1"/>
</dbReference>
<evidence type="ECO:0000313" key="11">
    <source>
        <dbReference type="Proteomes" id="UP000006727"/>
    </source>
</evidence>
<feature type="region of interest" description="Disordered" evidence="7">
    <location>
        <begin position="279"/>
        <end position="311"/>
    </location>
</feature>
<dbReference type="RefSeq" id="XP_024384491.1">
    <property type="nucleotide sequence ID" value="XM_024528723.2"/>
</dbReference>
<evidence type="ECO:0000259" key="8">
    <source>
        <dbReference type="PROSITE" id="PS50146"/>
    </source>
</evidence>
<dbReference type="PANTHER" id="PTHR11255">
    <property type="entry name" value="DIACYLGLYCEROL KINASE"/>
    <property type="match status" value="1"/>
</dbReference>
<evidence type="ECO:0000256" key="6">
    <source>
        <dbReference type="RuleBase" id="RU361128"/>
    </source>
</evidence>
<accession>A0A2K1K1X5</accession>
<sequence length="897" mass="95786">MNSEENFAAVMAGDPPAWVDNEGIGASKDLGVKEPGGAIPLSEKGAVRLHPSGATNGNSKDGSAGRHERNGSMSGTFLAAPGYSPSFASLGDTHVFESHHAPRYSDTFEGFEPSWLSHSQEVQETPKVTRPEGLSFITPAVNHKISKGSETQASGPGTNDFSTPTTVEGHEGGANQEPKHHTSPIANLVEKHSAEAVPSSPSALPDQSPALGGVNSFSFGGPPQTPQTREMSHEPHVALKKIPGHELVESFMTKNKPSAPLVSPIGLDKVSAVSFPAVEGAPSHSDAAPSSGTHKEPQPVVEQSKRDVAQPAQLTSDEALLSAESAVVSSPSEISDTLQTDSPNIYSADSSKPEKSSDASNVATVSGGIGKEVVEKVIEHETATIDDKGVSSATSQNQIVIAPESFAFSNVEAEKGAPISLSTETSKPGVFISKLNTILTKKWRGPTDDDLRGIVVIPKYLSEDMANAVQSEGTAVPKGPPLGEKIAAPACPILVFINSKSGGRLGPELMKHFEELISPNQTYDLSKHSPMAVLRYGVGCLDQMAKSGDECARKTVENLRILVAGGDGTVGWCLSSVGALRELLTNTVPPVGVIPLGTGNDLSRSFGWGGDFSSTNKSAIKKCLVKALYSKVAPLDTWKVEVMPAKSVSAADIHFPHAMHPQHHVPLPSSIAGENHEKDETAPAFEGLFFNYFSIGMDAQVAYGFHHLRDKKPWLARGRTANQMIYGSFGCTQGWFCATCAVSPRARGVSNILKLFVRKRGASSKDWQLIQIPSNIRAIVICNLHSYAGGRNPWGKPSSGRRLKEGFEEQRCDDGLLEIMGLKDGWHSAFVLLEVSTAVRLCQAEAIKIELNGHARKKAYMQMDGEPWMQPMGSHLDEPTVVMIEKLPYPSMLLKRK</sequence>
<keyword evidence="11" id="KW-1185">Reference proteome</keyword>
<dbReference type="AlphaFoldDB" id="A0A2K1K1X5"/>
<dbReference type="InterPro" id="IPR037607">
    <property type="entry name" value="DGK"/>
</dbReference>
<dbReference type="RefSeq" id="XP_073392331.1">
    <property type="nucleotide sequence ID" value="XM_073536230.1"/>
</dbReference>
<dbReference type="Gramene" id="Pp3c9_3890V3.1">
    <property type="protein sequence ID" value="Pp3c9_3890V3.1"/>
    <property type="gene ID" value="Pp3c9_3890"/>
</dbReference>
<feature type="compositionally biased region" description="Basic and acidic residues" evidence="7">
    <location>
        <begin position="293"/>
        <end position="308"/>
    </location>
</feature>
<dbReference type="GO" id="GO:0005524">
    <property type="term" value="F:ATP binding"/>
    <property type="evidence" value="ECO:0007669"/>
    <property type="project" value="UniProtKB-KW"/>
</dbReference>
<keyword evidence="2 6" id="KW-0808">Transferase</keyword>
<dbReference type="PANTHER" id="PTHR11255:SF80">
    <property type="entry name" value="EYE-SPECIFIC DIACYLGLYCEROL KINASE"/>
    <property type="match status" value="1"/>
</dbReference>
<reference evidence="10" key="3">
    <citation type="submission" date="2020-12" db="UniProtKB">
        <authorList>
            <consortium name="EnsemblPlants"/>
        </authorList>
    </citation>
    <scope>IDENTIFICATION</scope>
</reference>
<dbReference type="Gramene" id="Pp3c9_3890V3.2">
    <property type="protein sequence ID" value="Pp3c9_3890V3.2"/>
    <property type="gene ID" value="Pp3c9_3890"/>
</dbReference>
<dbReference type="InterPro" id="IPR001206">
    <property type="entry name" value="Diacylglycerol_kinase_cat_dom"/>
</dbReference>
<dbReference type="GeneID" id="112286642"/>
<feature type="domain" description="DAGKc" evidence="8">
    <location>
        <begin position="488"/>
        <end position="644"/>
    </location>
</feature>
<feature type="compositionally biased region" description="Polar residues" evidence="7">
    <location>
        <begin position="148"/>
        <end position="166"/>
    </location>
</feature>
<dbReference type="RefSeq" id="XP_024384486.1">
    <property type="nucleotide sequence ID" value="XM_024528718.2"/>
</dbReference>
<evidence type="ECO:0000256" key="7">
    <source>
        <dbReference type="SAM" id="MobiDB-lite"/>
    </source>
</evidence>
<keyword evidence="4 6" id="KW-0418">Kinase</keyword>
<dbReference type="SMART" id="SM00046">
    <property type="entry name" value="DAGKc"/>
    <property type="match status" value="1"/>
</dbReference>
<feature type="region of interest" description="Disordered" evidence="7">
    <location>
        <begin position="143"/>
        <end position="181"/>
    </location>
</feature>
<evidence type="ECO:0000313" key="10">
    <source>
        <dbReference type="EnsemblPlants" id="Pp3c9_3890V3.1"/>
    </source>
</evidence>